<feature type="transmembrane region" description="Helical" evidence="7">
    <location>
        <begin position="28"/>
        <end position="50"/>
    </location>
</feature>
<evidence type="ECO:0000313" key="9">
    <source>
        <dbReference type="Proteomes" id="UP000705867"/>
    </source>
</evidence>
<dbReference type="Proteomes" id="UP000705867">
    <property type="component" value="Unassembled WGS sequence"/>
</dbReference>
<protein>
    <submittedName>
        <fullName evidence="8">Permease</fullName>
    </submittedName>
</protein>
<comment type="similarity">
    <text evidence="2">Belongs to the UPF0718 family.</text>
</comment>
<dbReference type="Pfam" id="PF03773">
    <property type="entry name" value="ArsP_1"/>
    <property type="match status" value="1"/>
</dbReference>
<keyword evidence="6 7" id="KW-0472">Membrane</keyword>
<keyword evidence="3" id="KW-1003">Cell membrane</keyword>
<dbReference type="AlphaFoldDB" id="A0A953M116"/>
<dbReference type="PANTHER" id="PTHR42775:SF1">
    <property type="entry name" value="PERMEASE RV2963-RELATED"/>
    <property type="match status" value="1"/>
</dbReference>
<evidence type="ECO:0000256" key="7">
    <source>
        <dbReference type="SAM" id="Phobius"/>
    </source>
</evidence>
<evidence type="ECO:0000256" key="3">
    <source>
        <dbReference type="ARBA" id="ARBA00022475"/>
    </source>
</evidence>
<evidence type="ECO:0000313" key="8">
    <source>
        <dbReference type="EMBL" id="MBZ0155940.1"/>
    </source>
</evidence>
<evidence type="ECO:0000256" key="1">
    <source>
        <dbReference type="ARBA" id="ARBA00004651"/>
    </source>
</evidence>
<dbReference type="InterPro" id="IPR005524">
    <property type="entry name" value="DUF318"/>
</dbReference>
<keyword evidence="4 7" id="KW-0812">Transmembrane</keyword>
<dbReference type="EMBL" id="JAIOIV010000057">
    <property type="protein sequence ID" value="MBZ0155940.1"/>
    <property type="molecule type" value="Genomic_DNA"/>
</dbReference>
<comment type="subcellular location">
    <subcellularLocation>
        <location evidence="1">Cell membrane</location>
        <topology evidence="1">Multi-pass membrane protein</topology>
    </subcellularLocation>
</comment>
<organism evidence="8 9">
    <name type="scientific">Candidatus Nitrobium versatile</name>
    <dbReference type="NCBI Taxonomy" id="2884831"/>
    <lineage>
        <taxon>Bacteria</taxon>
        <taxon>Pseudomonadati</taxon>
        <taxon>Nitrospirota</taxon>
        <taxon>Nitrospiria</taxon>
        <taxon>Nitrospirales</taxon>
        <taxon>Nitrospiraceae</taxon>
        <taxon>Candidatus Nitrobium</taxon>
    </lineage>
</organism>
<name>A0A953M116_9BACT</name>
<reference evidence="8" key="1">
    <citation type="journal article" date="2021" name="bioRxiv">
        <title>Unraveling nitrogen, sulfur and carbon metabolic pathways and microbial community transcriptional responses to substrate deprivation and toxicity stresses in a bioreactor mimicking anoxic brackish coastal sediment conditions.</title>
        <authorList>
            <person name="Martins P.D."/>
            <person name="Echeveste M.J."/>
            <person name="Arshad A."/>
            <person name="Kurth J."/>
            <person name="Ouboter H."/>
            <person name="Jetten M.S.M."/>
            <person name="Welte C.U."/>
        </authorList>
    </citation>
    <scope>NUCLEOTIDE SEQUENCE</scope>
    <source>
        <strain evidence="8">MAG_39</strain>
    </source>
</reference>
<evidence type="ECO:0000256" key="6">
    <source>
        <dbReference type="ARBA" id="ARBA00023136"/>
    </source>
</evidence>
<comment type="caution">
    <text evidence="8">The sequence shown here is derived from an EMBL/GenBank/DDBJ whole genome shotgun (WGS) entry which is preliminary data.</text>
</comment>
<dbReference type="PANTHER" id="PTHR42775">
    <property type="entry name" value="PERMEASE RV2963-RELATED"/>
    <property type="match status" value="1"/>
</dbReference>
<evidence type="ECO:0000256" key="4">
    <source>
        <dbReference type="ARBA" id="ARBA00022692"/>
    </source>
</evidence>
<evidence type="ECO:0000256" key="5">
    <source>
        <dbReference type="ARBA" id="ARBA00022989"/>
    </source>
</evidence>
<dbReference type="GO" id="GO:0005886">
    <property type="term" value="C:plasma membrane"/>
    <property type="evidence" value="ECO:0007669"/>
    <property type="project" value="UniProtKB-SubCell"/>
</dbReference>
<accession>A0A953M116</accession>
<gene>
    <name evidence="8" type="ORF">K8I29_06960</name>
</gene>
<sequence>MLKDFAEHLTYRILDLPSGSRLAGAAEFFIYDSIKIFLLLSVVIFTVSLLRSHFPPKKTKRILSHKKEFMGNIFAALLGVVTPFCSCSAVPLFIGTGFLTISTPGLVVNGRLKHAGTPLPGLEKVKELIGSER</sequence>
<dbReference type="InterPro" id="IPR053166">
    <property type="entry name" value="UPF0718_permease"/>
</dbReference>
<proteinExistence type="inferred from homology"/>
<evidence type="ECO:0000256" key="2">
    <source>
        <dbReference type="ARBA" id="ARBA00006386"/>
    </source>
</evidence>
<reference evidence="8" key="2">
    <citation type="submission" date="2021-08" db="EMBL/GenBank/DDBJ databases">
        <authorList>
            <person name="Dalcin Martins P."/>
        </authorList>
    </citation>
    <scope>NUCLEOTIDE SEQUENCE</scope>
    <source>
        <strain evidence="8">MAG_39</strain>
    </source>
</reference>
<feature type="transmembrane region" description="Helical" evidence="7">
    <location>
        <begin position="71"/>
        <end position="94"/>
    </location>
</feature>
<keyword evidence="5 7" id="KW-1133">Transmembrane helix</keyword>